<reference evidence="12 13" key="1">
    <citation type="submission" date="2013-11" db="EMBL/GenBank/DDBJ databases">
        <title>Genome sequencing of Stegodyphus mimosarum.</title>
        <authorList>
            <person name="Bechsgaard J."/>
        </authorList>
    </citation>
    <scope>NUCLEOTIDE SEQUENCE [LARGE SCALE GENOMIC DNA]</scope>
</reference>
<feature type="domain" description="Cation/H+ exchanger transmembrane" evidence="11">
    <location>
        <begin position="5"/>
        <end position="122"/>
    </location>
</feature>
<feature type="transmembrane region" description="Helical" evidence="10">
    <location>
        <begin position="99"/>
        <end position="124"/>
    </location>
</feature>
<accession>A0A087TCC6</accession>
<keyword evidence="6" id="KW-0406">Ion transport</keyword>
<keyword evidence="13" id="KW-1185">Reference proteome</keyword>
<dbReference type="Pfam" id="PF00999">
    <property type="entry name" value="Na_H_Exchanger"/>
    <property type="match status" value="1"/>
</dbReference>
<evidence type="ECO:0000256" key="3">
    <source>
        <dbReference type="ARBA" id="ARBA00022692"/>
    </source>
</evidence>
<protein>
    <submittedName>
        <fullName evidence="12">Sodium/hydrogen exchanger 3</fullName>
    </submittedName>
</protein>
<dbReference type="GO" id="GO:0015385">
    <property type="term" value="F:sodium:proton antiporter activity"/>
    <property type="evidence" value="ECO:0007669"/>
    <property type="project" value="InterPro"/>
</dbReference>
<evidence type="ECO:0000256" key="2">
    <source>
        <dbReference type="ARBA" id="ARBA00022448"/>
    </source>
</evidence>
<evidence type="ECO:0000256" key="5">
    <source>
        <dbReference type="ARBA" id="ARBA00023053"/>
    </source>
</evidence>
<evidence type="ECO:0000256" key="1">
    <source>
        <dbReference type="ARBA" id="ARBA00004141"/>
    </source>
</evidence>
<evidence type="ECO:0000313" key="13">
    <source>
        <dbReference type="Proteomes" id="UP000054359"/>
    </source>
</evidence>
<dbReference type="InterPro" id="IPR006153">
    <property type="entry name" value="Cation/H_exchanger_TM"/>
</dbReference>
<keyword evidence="3 10" id="KW-0812">Transmembrane</keyword>
<evidence type="ECO:0000256" key="10">
    <source>
        <dbReference type="SAM" id="Phobius"/>
    </source>
</evidence>
<feature type="compositionally biased region" description="Polar residues" evidence="9">
    <location>
        <begin position="349"/>
        <end position="358"/>
    </location>
</feature>
<keyword evidence="7 10" id="KW-0472">Membrane</keyword>
<keyword evidence="8" id="KW-0739">Sodium transport</keyword>
<keyword evidence="5" id="KW-0915">Sodium</keyword>
<evidence type="ECO:0000259" key="11">
    <source>
        <dbReference type="Pfam" id="PF00999"/>
    </source>
</evidence>
<dbReference type="OrthoDB" id="196264at2759"/>
<dbReference type="OMA" id="SSWNIDM"/>
<dbReference type="PANTHER" id="PTHR10110">
    <property type="entry name" value="SODIUM/HYDROGEN EXCHANGER"/>
    <property type="match status" value="1"/>
</dbReference>
<dbReference type="AlphaFoldDB" id="A0A087TCC6"/>
<feature type="transmembrane region" description="Helical" evidence="10">
    <location>
        <begin position="30"/>
        <end position="57"/>
    </location>
</feature>
<evidence type="ECO:0000256" key="4">
    <source>
        <dbReference type="ARBA" id="ARBA00022989"/>
    </source>
</evidence>
<organism evidence="12 13">
    <name type="scientific">Stegodyphus mimosarum</name>
    <name type="common">African social velvet spider</name>
    <dbReference type="NCBI Taxonomy" id="407821"/>
    <lineage>
        <taxon>Eukaryota</taxon>
        <taxon>Metazoa</taxon>
        <taxon>Ecdysozoa</taxon>
        <taxon>Arthropoda</taxon>
        <taxon>Chelicerata</taxon>
        <taxon>Arachnida</taxon>
        <taxon>Araneae</taxon>
        <taxon>Araneomorphae</taxon>
        <taxon>Entelegynae</taxon>
        <taxon>Eresoidea</taxon>
        <taxon>Eresidae</taxon>
        <taxon>Stegodyphus</taxon>
    </lineage>
</organism>
<dbReference type="GO" id="GO:0005886">
    <property type="term" value="C:plasma membrane"/>
    <property type="evidence" value="ECO:0007669"/>
    <property type="project" value="TreeGrafter"/>
</dbReference>
<evidence type="ECO:0000256" key="6">
    <source>
        <dbReference type="ARBA" id="ARBA00023065"/>
    </source>
</evidence>
<dbReference type="InterPro" id="IPR018422">
    <property type="entry name" value="Cation/H_exchanger_CPA1"/>
</dbReference>
<feature type="transmembrane region" description="Helical" evidence="10">
    <location>
        <begin position="69"/>
        <end position="87"/>
    </location>
</feature>
<dbReference type="Proteomes" id="UP000054359">
    <property type="component" value="Unassembled WGS sequence"/>
</dbReference>
<dbReference type="STRING" id="407821.A0A087TCC6"/>
<feature type="region of interest" description="Disordered" evidence="9">
    <location>
        <begin position="344"/>
        <end position="387"/>
    </location>
</feature>
<comment type="subcellular location">
    <subcellularLocation>
        <location evidence="1">Membrane</location>
        <topology evidence="1">Multi-pass membrane protein</topology>
    </subcellularLocation>
</comment>
<dbReference type="Gene3D" id="6.10.250.1040">
    <property type="match status" value="1"/>
</dbReference>
<name>A0A087TCC6_STEMI</name>
<dbReference type="EMBL" id="KK114570">
    <property type="protein sequence ID" value="KFM62765.1"/>
    <property type="molecule type" value="Genomic_DNA"/>
</dbReference>
<evidence type="ECO:0000256" key="8">
    <source>
        <dbReference type="ARBA" id="ARBA00023201"/>
    </source>
</evidence>
<proteinExistence type="predicted"/>
<dbReference type="PANTHER" id="PTHR10110:SF98">
    <property type="entry name" value="SODIUM_HYDROGEN EXCHANGER"/>
    <property type="match status" value="1"/>
</dbReference>
<dbReference type="GO" id="GO:0015386">
    <property type="term" value="F:potassium:proton antiporter activity"/>
    <property type="evidence" value="ECO:0007669"/>
    <property type="project" value="TreeGrafter"/>
</dbReference>
<keyword evidence="2" id="KW-0813">Transport</keyword>
<feature type="compositionally biased region" description="Low complexity" evidence="9">
    <location>
        <begin position="359"/>
        <end position="371"/>
    </location>
</feature>
<evidence type="ECO:0000313" key="12">
    <source>
        <dbReference type="EMBL" id="KFM62765.1"/>
    </source>
</evidence>
<evidence type="ECO:0000256" key="7">
    <source>
        <dbReference type="ARBA" id="ARBA00023136"/>
    </source>
</evidence>
<keyword evidence="4 10" id="KW-1133">Transmembrane helix</keyword>
<sequence length="387" mass="43632">MKMLASSSETIIFLFLGVSTVNDNHEWNTWFVVMTIFFCTLYRTVGVVILTAIANRFRLHRINKVEQFILAYGGLRGAVAFALVLIVSDRIIPTKNMMVTTIIALVFFTVFIQGMTIGPLVRILNVPTMNKVKMSMNERIITRSMDHLMAAIEDIVGQTMGNYHLRDKFKYYNNKYLRPVLTREHANAEPKIFETYSKLNVADAMNLVKQNSSLLPGPNGNDLGVSLSSLFRTYTQAHLDKSPSVEKGAKGDSDIPRNNSSFLNVDIAELEYSPSSKDLADAELHHILSDAMFKPPRRRYIRRNSVYERNSSQTPDPQQTRLQIRHLIDERIPHRRLSSHAFAAHSPFPKQNTVSNHTGSNSERSLGSNSSDGTTTRGLISGRKKNG</sequence>
<feature type="non-terminal residue" evidence="12">
    <location>
        <position position="387"/>
    </location>
</feature>
<dbReference type="GO" id="GO:0051453">
    <property type="term" value="P:regulation of intracellular pH"/>
    <property type="evidence" value="ECO:0007669"/>
    <property type="project" value="TreeGrafter"/>
</dbReference>
<gene>
    <name evidence="12" type="ORF">X975_15783</name>
</gene>
<evidence type="ECO:0000256" key="9">
    <source>
        <dbReference type="SAM" id="MobiDB-lite"/>
    </source>
</evidence>
<dbReference type="GO" id="GO:0098719">
    <property type="term" value="P:sodium ion import across plasma membrane"/>
    <property type="evidence" value="ECO:0007669"/>
    <property type="project" value="TreeGrafter"/>
</dbReference>